<dbReference type="InterPro" id="IPR003768">
    <property type="entry name" value="ScpA"/>
</dbReference>
<evidence type="ECO:0000313" key="4">
    <source>
        <dbReference type="EMBL" id="GAA3621119.1"/>
    </source>
</evidence>
<evidence type="ECO:0000256" key="1">
    <source>
        <dbReference type="ARBA" id="ARBA00022829"/>
    </source>
</evidence>
<dbReference type="Pfam" id="PF02616">
    <property type="entry name" value="SMC_ScpA"/>
    <property type="match status" value="1"/>
</dbReference>
<comment type="caution">
    <text evidence="4">The sequence shown here is derived from an EMBL/GenBank/DDBJ whole genome shotgun (WGS) entry which is preliminary data.</text>
</comment>
<evidence type="ECO:0000256" key="3">
    <source>
        <dbReference type="SAM" id="MobiDB-lite"/>
    </source>
</evidence>
<keyword evidence="5" id="KW-1185">Reference proteome</keyword>
<organism evidence="4 5">
    <name type="scientific">Kineosporia mesophila</name>
    <dbReference type="NCBI Taxonomy" id="566012"/>
    <lineage>
        <taxon>Bacteria</taxon>
        <taxon>Bacillati</taxon>
        <taxon>Actinomycetota</taxon>
        <taxon>Actinomycetes</taxon>
        <taxon>Kineosporiales</taxon>
        <taxon>Kineosporiaceae</taxon>
        <taxon>Kineosporia</taxon>
    </lineage>
</organism>
<sequence>MATQPDPTGPSERPRPPDPTAHDAPIIDLTSTDGSPTIDLRDGPMKDEAHGDAVSADPVTANDPTEDASHDGSVSTVPTPPEPTGAAGDPQTAATTTSSIGTEEVTPGGVLPGRSAGFSVHLDNFDGPFDLLLGLISKHKLDVTEIAIAQVTDDFLVYVKALGANWDLGEVSEFLLVAATLLDLKAARLLPAAEVEDDDDLALLEARDLLFARLLQYRAFKDVASTLAAHISAETRRAPRDVPIEDHIKKILPELVLGLTPLQFAEIAAKALTPKEPPKVTLDHLHNPAVSVREQAALIVDRLRRVQTASFRSLVSDADGKLVVIARFLALLELFREAAVAFDQVSPLGELTVRWTGAELTQIEVDEFEGLEVKTAEPEPVEG</sequence>
<evidence type="ECO:0000313" key="5">
    <source>
        <dbReference type="Proteomes" id="UP001501074"/>
    </source>
</evidence>
<evidence type="ECO:0000256" key="2">
    <source>
        <dbReference type="ARBA" id="ARBA00044777"/>
    </source>
</evidence>
<dbReference type="EMBL" id="BAAAZO010000008">
    <property type="protein sequence ID" value="GAA3621119.1"/>
    <property type="molecule type" value="Genomic_DNA"/>
</dbReference>
<feature type="compositionally biased region" description="Polar residues" evidence="3">
    <location>
        <begin position="92"/>
        <end position="101"/>
    </location>
</feature>
<dbReference type="PANTHER" id="PTHR33969">
    <property type="entry name" value="SEGREGATION AND CONDENSATION PROTEIN A"/>
    <property type="match status" value="1"/>
</dbReference>
<gene>
    <name evidence="4" type="ORF">GCM10022223_42490</name>
</gene>
<proteinExistence type="predicted"/>
<name>A0ABP6ZZZ0_9ACTN</name>
<dbReference type="RefSeq" id="WP_231487114.1">
    <property type="nucleotide sequence ID" value="NZ_BAAAZO010000008.1"/>
</dbReference>
<reference evidence="5" key="1">
    <citation type="journal article" date="2019" name="Int. J. Syst. Evol. Microbiol.">
        <title>The Global Catalogue of Microorganisms (GCM) 10K type strain sequencing project: providing services to taxonomists for standard genome sequencing and annotation.</title>
        <authorList>
            <consortium name="The Broad Institute Genomics Platform"/>
            <consortium name="The Broad Institute Genome Sequencing Center for Infectious Disease"/>
            <person name="Wu L."/>
            <person name="Ma J."/>
        </authorList>
    </citation>
    <scope>NUCLEOTIDE SEQUENCE [LARGE SCALE GENOMIC DNA]</scope>
    <source>
        <strain evidence="5">JCM 16902</strain>
    </source>
</reference>
<accession>A0ABP6ZZZ0</accession>
<feature type="compositionally biased region" description="Basic and acidic residues" evidence="3">
    <location>
        <begin position="39"/>
        <end position="51"/>
    </location>
</feature>
<dbReference type="PANTHER" id="PTHR33969:SF2">
    <property type="entry name" value="SEGREGATION AND CONDENSATION PROTEIN A"/>
    <property type="match status" value="1"/>
</dbReference>
<feature type="region of interest" description="Disordered" evidence="3">
    <location>
        <begin position="1"/>
        <end position="110"/>
    </location>
</feature>
<protein>
    <recommendedName>
        <fullName evidence="2">Segregation and condensation protein A</fullName>
    </recommendedName>
</protein>
<keyword evidence="1" id="KW-0159">Chromosome partition</keyword>
<dbReference type="Proteomes" id="UP001501074">
    <property type="component" value="Unassembled WGS sequence"/>
</dbReference>
<dbReference type="Gene3D" id="6.10.250.2410">
    <property type="match status" value="1"/>
</dbReference>